<feature type="compositionally biased region" description="Basic and acidic residues" evidence="1">
    <location>
        <begin position="363"/>
        <end position="372"/>
    </location>
</feature>
<feature type="transmembrane region" description="Helical" evidence="2">
    <location>
        <begin position="117"/>
        <end position="140"/>
    </location>
</feature>
<proteinExistence type="predicted"/>
<feature type="region of interest" description="Disordered" evidence="1">
    <location>
        <begin position="76"/>
        <end position="115"/>
    </location>
</feature>
<organism evidence="3 4">
    <name type="scientific">Streptomyces tendae</name>
    <dbReference type="NCBI Taxonomy" id="1932"/>
    <lineage>
        <taxon>Bacteria</taxon>
        <taxon>Bacillati</taxon>
        <taxon>Actinomycetota</taxon>
        <taxon>Actinomycetes</taxon>
        <taxon>Kitasatosporales</taxon>
        <taxon>Streptomycetaceae</taxon>
        <taxon>Streptomyces</taxon>
    </lineage>
</organism>
<dbReference type="EMBL" id="JBIQWK010000001">
    <property type="protein sequence ID" value="MFI0570447.1"/>
    <property type="molecule type" value="Genomic_DNA"/>
</dbReference>
<dbReference type="Proteomes" id="UP001610810">
    <property type="component" value="Unassembled WGS sequence"/>
</dbReference>
<reference evidence="3 4" key="1">
    <citation type="submission" date="2024-10" db="EMBL/GenBank/DDBJ databases">
        <authorList>
            <person name="Wannawong T."/>
            <person name="Kuncharoen N."/>
            <person name="Mhuantong W."/>
        </authorList>
    </citation>
    <scope>NUCLEOTIDE SEQUENCE [LARGE SCALE GENOMIC DNA]</scope>
    <source>
        <strain evidence="3 4">CALK1-4</strain>
    </source>
</reference>
<feature type="compositionally biased region" description="Acidic residues" evidence="1">
    <location>
        <begin position="343"/>
        <end position="356"/>
    </location>
</feature>
<name>A0ABW7RT57_STRTE</name>
<accession>A0ABW7RT57</accession>
<feature type="compositionally biased region" description="Basic and acidic residues" evidence="1">
    <location>
        <begin position="295"/>
        <end position="342"/>
    </location>
</feature>
<feature type="region of interest" description="Disordered" evidence="1">
    <location>
        <begin position="142"/>
        <end position="237"/>
    </location>
</feature>
<evidence type="ECO:0000256" key="2">
    <source>
        <dbReference type="SAM" id="Phobius"/>
    </source>
</evidence>
<gene>
    <name evidence="3" type="ORF">ACH3YB_02180</name>
</gene>
<keyword evidence="2" id="KW-1133">Transmembrane helix</keyword>
<protein>
    <recommendedName>
        <fullName evidence="5">Extensin</fullName>
    </recommendedName>
</protein>
<sequence>MADEQDKWLDRETAELLLRGEPLEGVDPASRDRAGRLVVALGALSAPPVPSGEELPGEAAALAAFRKVRAERADGSARAAGALGHGGAPRPLEAGPVRIGRRGESARRPRRSRPLRLGLAAALTVGMIGGVAAAAGTGVLPTPFDRGEPEPAATVSAAASPGRPSAPPSPLEGVQGGAAPGSSPGAPDGGASGGTARDRGEAGSPDADDRDAGGPDGRRSSLAASCRKVRAGKELDTAHRRALKEAAGGAARVVKYCGSLLAGTDGGGRDGGDRGDAAETTRKGELRMATGDGDGDGRDDNGGKDGKNGKGDKNGKGGKSGKDGKDKDGKGDGGKKNDHGDQGDDGGNGDDDDADSDIAPPARDPHHPDRPHRPGPHTPSADESHPQRQPTHAPHAPHASSPASTT</sequence>
<dbReference type="RefSeq" id="WP_398349886.1">
    <property type="nucleotide sequence ID" value="NZ_JBIQWK010000001.1"/>
</dbReference>
<evidence type="ECO:0000256" key="1">
    <source>
        <dbReference type="SAM" id="MobiDB-lite"/>
    </source>
</evidence>
<evidence type="ECO:0000313" key="4">
    <source>
        <dbReference type="Proteomes" id="UP001610810"/>
    </source>
</evidence>
<feature type="compositionally biased region" description="Basic and acidic residues" evidence="1">
    <location>
        <begin position="210"/>
        <end position="219"/>
    </location>
</feature>
<keyword evidence="4" id="KW-1185">Reference proteome</keyword>
<feature type="compositionally biased region" description="Low complexity" evidence="1">
    <location>
        <begin position="390"/>
        <end position="406"/>
    </location>
</feature>
<evidence type="ECO:0000313" key="3">
    <source>
        <dbReference type="EMBL" id="MFI0570447.1"/>
    </source>
</evidence>
<feature type="region of interest" description="Disordered" evidence="1">
    <location>
        <begin position="260"/>
        <end position="406"/>
    </location>
</feature>
<evidence type="ECO:0008006" key="5">
    <source>
        <dbReference type="Google" id="ProtNLM"/>
    </source>
</evidence>
<feature type="compositionally biased region" description="Basic and acidic residues" evidence="1">
    <location>
        <begin position="267"/>
        <end position="286"/>
    </location>
</feature>
<keyword evidence="2" id="KW-0472">Membrane</keyword>
<keyword evidence="2" id="KW-0812">Transmembrane</keyword>
<comment type="caution">
    <text evidence="3">The sequence shown here is derived from an EMBL/GenBank/DDBJ whole genome shotgun (WGS) entry which is preliminary data.</text>
</comment>